<name>A0A2K8SHW8_9NOSO</name>
<evidence type="ECO:0000313" key="2">
    <source>
        <dbReference type="Proteomes" id="UP000232003"/>
    </source>
</evidence>
<sequence length="38" mass="4652">MRKSIAARKIFEKYGFQEINKYNENEIAEIFMELKLKK</sequence>
<protein>
    <submittedName>
        <fullName evidence="1">Acyl-CoA N-acyltransferase</fullName>
    </submittedName>
</protein>
<dbReference type="Proteomes" id="UP000232003">
    <property type="component" value="Chromosome"/>
</dbReference>
<reference evidence="1 2" key="1">
    <citation type="submission" date="2017-11" db="EMBL/GenBank/DDBJ databases">
        <title>Complete genome of a free-living desiccation-tolerant cyanobacterium and its photosynthetic adaptation to extreme terrestrial habitat.</title>
        <authorList>
            <person name="Shang J."/>
        </authorList>
    </citation>
    <scope>NUCLEOTIDE SEQUENCE [LARGE SCALE GENOMIC DNA]</scope>
    <source>
        <strain evidence="1 2">CCNUN1</strain>
    </source>
</reference>
<dbReference type="GO" id="GO:0016746">
    <property type="term" value="F:acyltransferase activity"/>
    <property type="evidence" value="ECO:0007669"/>
    <property type="project" value="UniProtKB-KW"/>
</dbReference>
<evidence type="ECO:0000313" key="1">
    <source>
        <dbReference type="EMBL" id="AUB35062.1"/>
    </source>
</evidence>
<gene>
    <name evidence="1" type="ORF">COO91_00916</name>
</gene>
<accession>A0A2K8SHW8</accession>
<dbReference type="EMBL" id="CP024785">
    <property type="protein sequence ID" value="AUB35062.1"/>
    <property type="molecule type" value="Genomic_DNA"/>
</dbReference>
<organism evidence="1 2">
    <name type="scientific">Nostoc flagelliforme CCNUN1</name>
    <dbReference type="NCBI Taxonomy" id="2038116"/>
    <lineage>
        <taxon>Bacteria</taxon>
        <taxon>Bacillati</taxon>
        <taxon>Cyanobacteriota</taxon>
        <taxon>Cyanophyceae</taxon>
        <taxon>Nostocales</taxon>
        <taxon>Nostocaceae</taxon>
        <taxon>Nostoc</taxon>
    </lineage>
</organism>
<keyword evidence="1" id="KW-0012">Acyltransferase</keyword>
<keyword evidence="2" id="KW-1185">Reference proteome</keyword>
<keyword evidence="1" id="KW-0808">Transferase</keyword>
<dbReference type="AlphaFoldDB" id="A0A2K8SHW8"/>
<dbReference type="KEGG" id="nfl:COO91_00916"/>
<proteinExistence type="predicted"/>